<gene>
    <name evidence="13" type="ORF">J2S00_002090</name>
</gene>
<evidence type="ECO:0000256" key="7">
    <source>
        <dbReference type="ARBA" id="ARBA00022679"/>
    </source>
</evidence>
<keyword evidence="7 10" id="KW-0808">Transferase</keyword>
<keyword evidence="8" id="KW-0548">Nucleotidyltransferase</keyword>
<evidence type="ECO:0000256" key="4">
    <source>
        <dbReference type="ARBA" id="ARBA00012504"/>
    </source>
</evidence>
<feature type="domain" description="Nucleotidyl transferase" evidence="12">
    <location>
        <begin position="3"/>
        <end position="234"/>
    </location>
</feature>
<dbReference type="EMBL" id="JAUSUQ010000007">
    <property type="protein sequence ID" value="MDQ0339303.1"/>
    <property type="molecule type" value="Genomic_DNA"/>
</dbReference>
<dbReference type="Proteomes" id="UP001232445">
    <property type="component" value="Unassembled WGS sequence"/>
</dbReference>
<comment type="similarity">
    <text evidence="2">In the C-terminal section; belongs to the CDP-alcohol phosphatidyltransferase class-I family.</text>
</comment>
<keyword evidence="11" id="KW-0472">Membrane</keyword>
<keyword evidence="14" id="KW-1185">Reference proteome</keyword>
<keyword evidence="11" id="KW-1133">Transmembrane helix</keyword>
<accession>A0ABU0CT73</accession>
<evidence type="ECO:0000256" key="3">
    <source>
        <dbReference type="ARBA" id="ARBA00007897"/>
    </source>
</evidence>
<dbReference type="GO" id="GO:0016740">
    <property type="term" value="F:transferase activity"/>
    <property type="evidence" value="ECO:0007669"/>
    <property type="project" value="UniProtKB-KW"/>
</dbReference>
<feature type="transmembrane region" description="Helical" evidence="11">
    <location>
        <begin position="353"/>
        <end position="374"/>
    </location>
</feature>
<dbReference type="EC" id="2.7.7.74" evidence="4"/>
<comment type="caution">
    <text evidence="13">The sequence shown here is derived from an EMBL/GenBank/DDBJ whole genome shotgun (WGS) entry which is preliminary data.</text>
</comment>
<evidence type="ECO:0000256" key="5">
    <source>
        <dbReference type="ARBA" id="ARBA00013268"/>
    </source>
</evidence>
<dbReference type="Gene3D" id="3.90.550.10">
    <property type="entry name" value="Spore Coat Polysaccharide Biosynthesis Protein SpsA, Chain A"/>
    <property type="match status" value="1"/>
</dbReference>
<evidence type="ECO:0000313" key="13">
    <source>
        <dbReference type="EMBL" id="MDQ0339303.1"/>
    </source>
</evidence>
<evidence type="ECO:0000256" key="9">
    <source>
        <dbReference type="ARBA" id="ARBA00049235"/>
    </source>
</evidence>
<feature type="transmembrane region" description="Helical" evidence="11">
    <location>
        <begin position="406"/>
        <end position="435"/>
    </location>
</feature>
<name>A0ABU0CT73_9BACI</name>
<dbReference type="Gene3D" id="1.20.120.1760">
    <property type="match status" value="1"/>
</dbReference>
<proteinExistence type="inferred from homology"/>
<feature type="transmembrane region" description="Helical" evidence="11">
    <location>
        <begin position="321"/>
        <end position="347"/>
    </location>
</feature>
<dbReference type="PROSITE" id="PS00379">
    <property type="entry name" value="CDP_ALCOHOL_P_TRANSF"/>
    <property type="match status" value="1"/>
</dbReference>
<dbReference type="SUPFAM" id="SSF53448">
    <property type="entry name" value="Nucleotide-diphospho-sugar transferases"/>
    <property type="match status" value="1"/>
</dbReference>
<dbReference type="InterPro" id="IPR043130">
    <property type="entry name" value="CDP-OH_PTrfase_TM_dom"/>
</dbReference>
<dbReference type="PANTHER" id="PTHR43584">
    <property type="entry name" value="NUCLEOTIDYL TRANSFERASE"/>
    <property type="match status" value="1"/>
</dbReference>
<dbReference type="PANTHER" id="PTHR43584:SF8">
    <property type="entry name" value="N-ACETYLMURAMATE ALPHA-1-PHOSPHATE URIDYLYLTRANSFERASE"/>
    <property type="match status" value="1"/>
</dbReference>
<dbReference type="InterPro" id="IPR050065">
    <property type="entry name" value="GlmU-like"/>
</dbReference>
<sequence length="444" mass="49072">MRAAILAAGEGRRLRPHFSGPKPLIHLLGLSLIERNMLTLREGGIQEFVIVTGCHKTEIEEALGDGSKWGIKITYVHNPDWQRGNGVSAYALHTVFRPEEKFVLMMADHIFEPQAVRAFVAAAEEIRDGEVLLAADRNLDRVHDVEECTKIQAEHDRAHKLGKDLDDFNAVDCGLFMCSGALFPALSQAIAKGRHALTDGINILAKQGKVKLHFVDQAWVDVDNRDSYDHAEHMLLKSLVPDKDGLISRHLNRKVSLRITKRLASTTITPNQVTVASFIVSLASALSFAAGFPLVGGLLAQFSSILDGVDGELARLKFLQSWFGGLVDAILDRYADFFIVAGMAYWWCLQTDQPIVALLVSATALSGIPMSMLVKEKYKALTGRTYIPETDDGLWRYLPANRDGRLFMVMLGGIFNLIPATLILLAVTTHLAAIVRLVQLRQLM</sequence>
<evidence type="ECO:0000259" key="12">
    <source>
        <dbReference type="Pfam" id="PF00483"/>
    </source>
</evidence>
<keyword evidence="11" id="KW-0812">Transmembrane</keyword>
<dbReference type="InterPro" id="IPR029044">
    <property type="entry name" value="Nucleotide-diphossugar_trans"/>
</dbReference>
<dbReference type="InterPro" id="IPR005835">
    <property type="entry name" value="NTP_transferase_dom"/>
</dbReference>
<feature type="transmembrane region" description="Helical" evidence="11">
    <location>
        <begin position="275"/>
        <end position="300"/>
    </location>
</feature>
<evidence type="ECO:0000256" key="8">
    <source>
        <dbReference type="ARBA" id="ARBA00022695"/>
    </source>
</evidence>
<evidence type="ECO:0000256" key="11">
    <source>
        <dbReference type="SAM" id="Phobius"/>
    </source>
</evidence>
<organism evidence="13 14">
    <name type="scientific">Caldalkalibacillus uzonensis</name>
    <dbReference type="NCBI Taxonomy" id="353224"/>
    <lineage>
        <taxon>Bacteria</taxon>
        <taxon>Bacillati</taxon>
        <taxon>Bacillota</taxon>
        <taxon>Bacilli</taxon>
        <taxon>Bacillales</taxon>
        <taxon>Bacillaceae</taxon>
        <taxon>Caldalkalibacillus</taxon>
    </lineage>
</organism>
<dbReference type="EC" id="2.7.8.34" evidence="5"/>
<evidence type="ECO:0000256" key="6">
    <source>
        <dbReference type="ARBA" id="ARBA00018322"/>
    </source>
</evidence>
<dbReference type="Pfam" id="PF00483">
    <property type="entry name" value="NTP_transferase"/>
    <property type="match status" value="1"/>
</dbReference>
<comment type="similarity">
    <text evidence="10">Belongs to the CDP-alcohol phosphatidyltransferase class-I family.</text>
</comment>
<dbReference type="Pfam" id="PF01066">
    <property type="entry name" value="CDP-OH_P_transf"/>
    <property type="match status" value="1"/>
</dbReference>
<comment type="catalytic activity">
    <reaction evidence="9">
        <text>CDP-1L-myo-inositol + 1D-myo-inositol 3-phosphate = bis(1L-myo-inositol) 3,1'-phosphate 1-phosphate + CMP + H(+)</text>
        <dbReference type="Rhea" id="RHEA:31327"/>
        <dbReference type="ChEBI" id="CHEBI:15378"/>
        <dbReference type="ChEBI" id="CHEBI:58401"/>
        <dbReference type="ChEBI" id="CHEBI:60377"/>
        <dbReference type="ChEBI" id="CHEBI:62573"/>
        <dbReference type="ChEBI" id="CHEBI:62576"/>
        <dbReference type="EC" id="2.7.8.34"/>
    </reaction>
</comment>
<evidence type="ECO:0000256" key="10">
    <source>
        <dbReference type="RuleBase" id="RU003750"/>
    </source>
</evidence>
<comment type="similarity">
    <text evidence="3">In the N-terminal section; belongs to the MobA family.</text>
</comment>
<evidence type="ECO:0000256" key="2">
    <source>
        <dbReference type="ARBA" id="ARBA00006982"/>
    </source>
</evidence>
<protein>
    <recommendedName>
        <fullName evidence="6">Bifunctional IPC transferase and DIPP synthase</fullName>
        <ecNumber evidence="4">2.7.7.74</ecNumber>
        <ecNumber evidence="5">2.7.8.34</ecNumber>
    </recommendedName>
</protein>
<dbReference type="InterPro" id="IPR000462">
    <property type="entry name" value="CDP-OH_P_trans"/>
</dbReference>
<dbReference type="RefSeq" id="WP_307339114.1">
    <property type="nucleotide sequence ID" value="NZ_JAUSUQ010000007.1"/>
</dbReference>
<evidence type="ECO:0000313" key="14">
    <source>
        <dbReference type="Proteomes" id="UP001232445"/>
    </source>
</evidence>
<reference evidence="13 14" key="1">
    <citation type="submission" date="2023-07" db="EMBL/GenBank/DDBJ databases">
        <title>Genomic Encyclopedia of Type Strains, Phase IV (KMG-IV): sequencing the most valuable type-strain genomes for metagenomic binning, comparative biology and taxonomic classification.</title>
        <authorList>
            <person name="Goeker M."/>
        </authorList>
    </citation>
    <scope>NUCLEOTIDE SEQUENCE [LARGE SCALE GENOMIC DNA]</scope>
    <source>
        <strain evidence="13 14">DSM 17740</strain>
    </source>
</reference>
<evidence type="ECO:0000256" key="1">
    <source>
        <dbReference type="ARBA" id="ARBA00000729"/>
    </source>
</evidence>
<dbReference type="InterPro" id="IPR048254">
    <property type="entry name" value="CDP_ALCOHOL_P_TRANSF_CS"/>
</dbReference>
<comment type="catalytic activity">
    <reaction evidence="1">
        <text>1D-myo-inositol 3-phosphate + CTP + H(+) = CDP-1L-myo-inositol + diphosphate</text>
        <dbReference type="Rhea" id="RHEA:30647"/>
        <dbReference type="ChEBI" id="CHEBI:15378"/>
        <dbReference type="ChEBI" id="CHEBI:33019"/>
        <dbReference type="ChEBI" id="CHEBI:37563"/>
        <dbReference type="ChEBI" id="CHEBI:58401"/>
        <dbReference type="ChEBI" id="CHEBI:62573"/>
        <dbReference type="EC" id="2.7.7.74"/>
    </reaction>
</comment>